<evidence type="ECO:0000313" key="1">
    <source>
        <dbReference type="EMBL" id="KAH8694287.1"/>
    </source>
</evidence>
<accession>A0AAD4KLJ7</accession>
<dbReference type="AlphaFoldDB" id="A0AAD4KLJ7"/>
<reference evidence="1" key="1">
    <citation type="submission" date="2021-12" db="EMBL/GenBank/DDBJ databases">
        <title>Convergent genome expansion in fungi linked to evolution of root-endophyte symbiosis.</title>
        <authorList>
            <consortium name="DOE Joint Genome Institute"/>
            <person name="Ke Y.-H."/>
            <person name="Bonito G."/>
            <person name="Liao H.-L."/>
            <person name="Looney B."/>
            <person name="Rojas-Flechas A."/>
            <person name="Nash J."/>
            <person name="Hameed K."/>
            <person name="Schadt C."/>
            <person name="Martin F."/>
            <person name="Crous P.W."/>
            <person name="Miettinen O."/>
            <person name="Magnuson J.K."/>
            <person name="Labbe J."/>
            <person name="Jacobson D."/>
            <person name="Doktycz M.J."/>
            <person name="Veneault-Fourrey C."/>
            <person name="Kuo A."/>
            <person name="Mondo S."/>
            <person name="Calhoun S."/>
            <person name="Riley R."/>
            <person name="Ohm R."/>
            <person name="LaButti K."/>
            <person name="Andreopoulos B."/>
            <person name="Pangilinan J."/>
            <person name="Nolan M."/>
            <person name="Tritt A."/>
            <person name="Clum A."/>
            <person name="Lipzen A."/>
            <person name="Daum C."/>
            <person name="Barry K."/>
            <person name="Grigoriev I.V."/>
            <person name="Vilgalys R."/>
        </authorList>
    </citation>
    <scope>NUCLEOTIDE SEQUENCE</scope>
    <source>
        <strain evidence="1">PMI_201</strain>
    </source>
</reference>
<comment type="caution">
    <text evidence="1">The sequence shown here is derived from an EMBL/GenBank/DDBJ whole genome shotgun (WGS) entry which is preliminary data.</text>
</comment>
<dbReference type="EMBL" id="JAJTJA010000009">
    <property type="protein sequence ID" value="KAH8694287.1"/>
    <property type="molecule type" value="Genomic_DNA"/>
</dbReference>
<dbReference type="RefSeq" id="XP_046069957.1">
    <property type="nucleotide sequence ID" value="XM_046216827.1"/>
</dbReference>
<dbReference type="Proteomes" id="UP001201262">
    <property type="component" value="Unassembled WGS sequence"/>
</dbReference>
<name>A0AAD4KLJ7_9EURO</name>
<organism evidence="1 2">
    <name type="scientific">Talaromyces proteolyticus</name>
    <dbReference type="NCBI Taxonomy" id="1131652"/>
    <lineage>
        <taxon>Eukaryota</taxon>
        <taxon>Fungi</taxon>
        <taxon>Dikarya</taxon>
        <taxon>Ascomycota</taxon>
        <taxon>Pezizomycotina</taxon>
        <taxon>Eurotiomycetes</taxon>
        <taxon>Eurotiomycetidae</taxon>
        <taxon>Eurotiales</taxon>
        <taxon>Trichocomaceae</taxon>
        <taxon>Talaromyces</taxon>
        <taxon>Talaromyces sect. Bacilispori</taxon>
    </lineage>
</organism>
<proteinExistence type="predicted"/>
<dbReference type="GeneID" id="70247114"/>
<sequence length="70" mass="7774">MNLNVLLRTLFAASPSRTTHANEQLMFLVNSFLLSIRVLGRLICGTESSAIPMWDNDGIPICTRSIPIRS</sequence>
<gene>
    <name evidence="1" type="ORF">BGW36DRAFT_384666</name>
</gene>
<evidence type="ECO:0000313" key="2">
    <source>
        <dbReference type="Proteomes" id="UP001201262"/>
    </source>
</evidence>
<protein>
    <submittedName>
        <fullName evidence="1">Uncharacterized protein</fullName>
    </submittedName>
</protein>
<keyword evidence="2" id="KW-1185">Reference proteome</keyword>